<gene>
    <name evidence="2" type="ORF">DM02DRAFT_664839</name>
</gene>
<dbReference type="STRING" id="97972.A0A2V1CY32"/>
<reference evidence="2 3" key="1">
    <citation type="journal article" date="2018" name="Sci. Rep.">
        <title>Comparative genomics provides insights into the lifestyle and reveals functional heterogeneity of dark septate endophytic fungi.</title>
        <authorList>
            <person name="Knapp D.G."/>
            <person name="Nemeth J.B."/>
            <person name="Barry K."/>
            <person name="Hainaut M."/>
            <person name="Henrissat B."/>
            <person name="Johnson J."/>
            <person name="Kuo A."/>
            <person name="Lim J.H.P."/>
            <person name="Lipzen A."/>
            <person name="Nolan M."/>
            <person name="Ohm R.A."/>
            <person name="Tamas L."/>
            <person name="Grigoriev I.V."/>
            <person name="Spatafora J.W."/>
            <person name="Nagy L.G."/>
            <person name="Kovacs G.M."/>
        </authorList>
    </citation>
    <scope>NUCLEOTIDE SEQUENCE [LARGE SCALE GENOMIC DNA]</scope>
    <source>
        <strain evidence="2 3">DSE2036</strain>
    </source>
</reference>
<protein>
    <submittedName>
        <fullName evidence="2">Uncharacterized protein</fullName>
    </submittedName>
</protein>
<evidence type="ECO:0000313" key="2">
    <source>
        <dbReference type="EMBL" id="PVH90642.1"/>
    </source>
</evidence>
<name>A0A2V1CY32_9PLEO</name>
<accession>A0A2V1CY32</accession>
<organism evidence="2 3">
    <name type="scientific">Periconia macrospinosa</name>
    <dbReference type="NCBI Taxonomy" id="97972"/>
    <lineage>
        <taxon>Eukaryota</taxon>
        <taxon>Fungi</taxon>
        <taxon>Dikarya</taxon>
        <taxon>Ascomycota</taxon>
        <taxon>Pezizomycotina</taxon>
        <taxon>Dothideomycetes</taxon>
        <taxon>Pleosporomycetidae</taxon>
        <taxon>Pleosporales</taxon>
        <taxon>Massarineae</taxon>
        <taxon>Periconiaceae</taxon>
        <taxon>Periconia</taxon>
    </lineage>
</organism>
<keyword evidence="3" id="KW-1185">Reference proteome</keyword>
<dbReference type="AlphaFoldDB" id="A0A2V1CY32"/>
<evidence type="ECO:0000313" key="3">
    <source>
        <dbReference type="Proteomes" id="UP000244855"/>
    </source>
</evidence>
<feature type="region of interest" description="Disordered" evidence="1">
    <location>
        <begin position="1"/>
        <end position="23"/>
    </location>
</feature>
<dbReference type="EMBL" id="KZ806177">
    <property type="protein sequence ID" value="PVH90642.1"/>
    <property type="molecule type" value="Genomic_DNA"/>
</dbReference>
<dbReference type="Proteomes" id="UP000244855">
    <property type="component" value="Unassembled WGS sequence"/>
</dbReference>
<proteinExistence type="predicted"/>
<evidence type="ECO:0000256" key="1">
    <source>
        <dbReference type="SAM" id="MobiDB-lite"/>
    </source>
</evidence>
<sequence>MKHQIDPQTGERIGNDDPNQTTINGPPISSLIFRRDFDIFKELLIRWIVYCHIAFFQIENNIRGRGSYKVDIALNYYSQWLVNSVGTYPQPIWEDVWTRNGKQVFRHYHNMQYTLPRFLQMLKQNSSPIIFNPAFFERRHSGAIGKDIITPKPIINFPEGPVQLKFNVGTRGNGVDEARWPENLMMEVVA</sequence>
<dbReference type="OrthoDB" id="2308815at2759"/>